<evidence type="ECO:0000313" key="3">
    <source>
        <dbReference type="Proteomes" id="UP000233556"/>
    </source>
</evidence>
<organism evidence="2 3">
    <name type="scientific">Limosa lapponica baueri</name>
    <dbReference type="NCBI Taxonomy" id="1758121"/>
    <lineage>
        <taxon>Eukaryota</taxon>
        <taxon>Metazoa</taxon>
        <taxon>Chordata</taxon>
        <taxon>Craniata</taxon>
        <taxon>Vertebrata</taxon>
        <taxon>Euteleostomi</taxon>
        <taxon>Archelosauria</taxon>
        <taxon>Archosauria</taxon>
        <taxon>Dinosauria</taxon>
        <taxon>Saurischia</taxon>
        <taxon>Theropoda</taxon>
        <taxon>Coelurosauria</taxon>
        <taxon>Aves</taxon>
        <taxon>Neognathae</taxon>
        <taxon>Neoaves</taxon>
        <taxon>Charadriiformes</taxon>
        <taxon>Scolopacidae</taxon>
        <taxon>Limosa</taxon>
    </lineage>
</organism>
<gene>
    <name evidence="2" type="ORF">llap_3443</name>
</gene>
<feature type="region of interest" description="Disordered" evidence="1">
    <location>
        <begin position="1"/>
        <end position="27"/>
    </location>
</feature>
<sequence>MTLQTPKSVKEGGGGGAPGARAEIPLQPVEKTMVKQALPLQPVEDTMPEQVVVPKGSCDPIESPCWSKLLAGSVDPWRQEPTLEQVSWQDL</sequence>
<dbReference type="Proteomes" id="UP000233556">
    <property type="component" value="Unassembled WGS sequence"/>
</dbReference>
<dbReference type="AlphaFoldDB" id="A0A2I0UJI5"/>
<reference evidence="3" key="1">
    <citation type="submission" date="2017-11" db="EMBL/GenBank/DDBJ databases">
        <authorList>
            <person name="Lima N.C."/>
            <person name="Parody-Merino A.M."/>
            <person name="Battley P.F."/>
            <person name="Fidler A.E."/>
            <person name="Prosdocimi F."/>
        </authorList>
    </citation>
    <scope>NUCLEOTIDE SEQUENCE [LARGE SCALE GENOMIC DNA]</scope>
</reference>
<name>A0A2I0UJI5_LIMLA</name>
<dbReference type="EMBL" id="KZ505721">
    <property type="protein sequence ID" value="PKU46219.1"/>
    <property type="molecule type" value="Genomic_DNA"/>
</dbReference>
<evidence type="ECO:0000313" key="2">
    <source>
        <dbReference type="EMBL" id="PKU46219.1"/>
    </source>
</evidence>
<reference evidence="3" key="2">
    <citation type="submission" date="2017-12" db="EMBL/GenBank/DDBJ databases">
        <title>Genome sequence of the Bar-tailed Godwit (Limosa lapponica baueri).</title>
        <authorList>
            <person name="Lima N.C.B."/>
            <person name="Parody-Merino A.M."/>
            <person name="Battley P.F."/>
            <person name="Fidler A.E."/>
            <person name="Prosdocimi F."/>
        </authorList>
    </citation>
    <scope>NUCLEOTIDE SEQUENCE [LARGE SCALE GENOMIC DNA]</scope>
</reference>
<proteinExistence type="predicted"/>
<evidence type="ECO:0000256" key="1">
    <source>
        <dbReference type="SAM" id="MobiDB-lite"/>
    </source>
</evidence>
<accession>A0A2I0UJI5</accession>
<protein>
    <submittedName>
        <fullName evidence="2">Uncharacterized protein</fullName>
    </submittedName>
</protein>
<keyword evidence="3" id="KW-1185">Reference proteome</keyword>
<dbReference type="OrthoDB" id="10573301at2759"/>